<dbReference type="Pfam" id="PF13469">
    <property type="entry name" value="Sulfotransfer_3"/>
    <property type="match status" value="1"/>
</dbReference>
<dbReference type="InterPro" id="IPR011990">
    <property type="entry name" value="TPR-like_helical_dom_sf"/>
</dbReference>
<protein>
    <submittedName>
        <fullName evidence="2">Tfp pilus assembly protein PilF</fullName>
    </submittedName>
</protein>
<accession>A0A2N0H4U3</accession>
<dbReference type="InterPro" id="IPR027417">
    <property type="entry name" value="P-loop_NTPase"/>
</dbReference>
<dbReference type="Pfam" id="PF13432">
    <property type="entry name" value="TPR_16"/>
    <property type="match status" value="1"/>
</dbReference>
<dbReference type="AlphaFoldDB" id="A0A2N0H4U3"/>
<organism evidence="2 3">
    <name type="scientific">Novosphingobium kunmingense</name>
    <dbReference type="NCBI Taxonomy" id="1211806"/>
    <lineage>
        <taxon>Bacteria</taxon>
        <taxon>Pseudomonadati</taxon>
        <taxon>Pseudomonadota</taxon>
        <taxon>Alphaproteobacteria</taxon>
        <taxon>Sphingomonadales</taxon>
        <taxon>Sphingomonadaceae</taxon>
        <taxon>Novosphingobium</taxon>
    </lineage>
</organism>
<name>A0A2N0H4U3_9SPHN</name>
<dbReference type="Proteomes" id="UP000232587">
    <property type="component" value="Unassembled WGS sequence"/>
</dbReference>
<evidence type="ECO:0000313" key="2">
    <source>
        <dbReference type="EMBL" id="PKB13952.1"/>
    </source>
</evidence>
<sequence length="527" mass="56394">MPSDDLATQAALSERAIAQGRGDGHDWMMVGLARSAAEDVAGADAAFAHALALEPGNPAILTGQAIHLRRQGRIRDAVLACDAAIAAWPDYADAWLERGSLLSLGNSPEARTSFLRAAQLDPGKPAAHAALAAIAARLGEADEARACAARALALEPGHPLATCALASVENDAGNPAQARALLEPLTAGLAEPSSDRSLAFGMLGDARHRLGDRAGAYEAYARSKADFAAVNEPALQGRLTHRAFVEALTAGVEAVPEADWRDAPSAPSDSAVPGPHVFVLGYPRSGNTLLENILASIPGTFALEERPTLSAADHAFINGSADEVVAGIAAFARLDGTGLASYRVAYWDKVRSAGMPADARAFIDMDPLKGTRLPFISRLFPQARVLLIRRDPRDVVWSCFRTSFAFSSGTLDFTSLERTARHYDALMRLTELALARLPLNVHVVHYHRLVQDFDAETKTICAFAGLEWSAEVHRFAATAQHRGVTTASVGQVRRGLFDGTRQWEPYAPFLEPVMPLLMPWVEKFGYA</sequence>
<dbReference type="Gene3D" id="3.40.50.300">
    <property type="entry name" value="P-loop containing nucleotide triphosphate hydrolases"/>
    <property type="match status" value="1"/>
</dbReference>
<evidence type="ECO:0000313" key="3">
    <source>
        <dbReference type="Proteomes" id="UP000232587"/>
    </source>
</evidence>
<dbReference type="SUPFAM" id="SSF52540">
    <property type="entry name" value="P-loop containing nucleoside triphosphate hydrolases"/>
    <property type="match status" value="1"/>
</dbReference>
<dbReference type="InterPro" id="IPR026634">
    <property type="entry name" value="TPST-like"/>
</dbReference>
<proteinExistence type="predicted"/>
<dbReference type="Gene3D" id="1.25.40.10">
    <property type="entry name" value="Tetratricopeptide repeat domain"/>
    <property type="match status" value="1"/>
</dbReference>
<dbReference type="RefSeq" id="WP_100867815.1">
    <property type="nucleotide sequence ID" value="NZ_PHUF01000005.1"/>
</dbReference>
<comment type="caution">
    <text evidence="2">The sequence shown here is derived from an EMBL/GenBank/DDBJ whole genome shotgun (WGS) entry which is preliminary data.</text>
</comment>
<evidence type="ECO:0000256" key="1">
    <source>
        <dbReference type="ARBA" id="ARBA00022679"/>
    </source>
</evidence>
<gene>
    <name evidence="2" type="ORF">B0I00_2580</name>
</gene>
<dbReference type="SUPFAM" id="SSF48452">
    <property type="entry name" value="TPR-like"/>
    <property type="match status" value="1"/>
</dbReference>
<dbReference type="EMBL" id="PHUF01000005">
    <property type="protein sequence ID" value="PKB13952.1"/>
    <property type="molecule type" value="Genomic_DNA"/>
</dbReference>
<keyword evidence="3" id="KW-1185">Reference proteome</keyword>
<dbReference type="SMART" id="SM00028">
    <property type="entry name" value="TPR"/>
    <property type="match status" value="4"/>
</dbReference>
<dbReference type="PANTHER" id="PTHR12788">
    <property type="entry name" value="PROTEIN-TYROSINE SULFOTRANSFERASE 2"/>
    <property type="match status" value="1"/>
</dbReference>
<dbReference type="InterPro" id="IPR019734">
    <property type="entry name" value="TPR_rpt"/>
</dbReference>
<dbReference type="GO" id="GO:0008476">
    <property type="term" value="F:protein-tyrosine sulfotransferase activity"/>
    <property type="evidence" value="ECO:0007669"/>
    <property type="project" value="InterPro"/>
</dbReference>
<keyword evidence="1" id="KW-0808">Transferase</keyword>
<reference evidence="2 3" key="1">
    <citation type="submission" date="2017-11" db="EMBL/GenBank/DDBJ databases">
        <title>Genomic Encyclopedia of Type Strains, Phase III (KMG-III): the genomes of soil and plant-associated and newly described type strains.</title>
        <authorList>
            <person name="Whitman W."/>
        </authorList>
    </citation>
    <scope>NUCLEOTIDE SEQUENCE [LARGE SCALE GENOMIC DNA]</scope>
    <source>
        <strain evidence="2 3">CGMCC 1.12274</strain>
    </source>
</reference>
<dbReference type="OrthoDB" id="9800698at2"/>
<dbReference type="PANTHER" id="PTHR12788:SF10">
    <property type="entry name" value="PROTEIN-TYROSINE SULFOTRANSFERASE"/>
    <property type="match status" value="1"/>
</dbReference>